<dbReference type="InParanoid" id="A0A0D0DK27"/>
<dbReference type="EMBL" id="KN826561">
    <property type="protein sequence ID" value="KIK78530.1"/>
    <property type="molecule type" value="Genomic_DNA"/>
</dbReference>
<dbReference type="AlphaFoldDB" id="A0A0D0DK27"/>
<dbReference type="HOGENOM" id="CLU_1415594_0_0_1"/>
<feature type="compositionally biased region" description="Polar residues" evidence="1">
    <location>
        <begin position="152"/>
        <end position="161"/>
    </location>
</feature>
<proteinExistence type="predicted"/>
<dbReference type="Proteomes" id="UP000054538">
    <property type="component" value="Unassembled WGS sequence"/>
</dbReference>
<evidence type="ECO:0000313" key="2">
    <source>
        <dbReference type="EMBL" id="KIK78530.1"/>
    </source>
</evidence>
<sequence length="192" mass="19561">MKTEDSEAPVSGSKKRSAKWSMSEGAKKKIKVDAGARDATPLERTVSPLPSDKNNLYSPLPFSAPTSALPPITTPSSSGVVPRPSTPASEPLPSPVPLSLSVPPSSSVTPSVPASPLTTPTSSPPPVSTLPVAAGLPLYSTVAPLIPEPQPHSASALSTSPVDEPTTEGNSKDSEANKKVKQGPVHVIANPA</sequence>
<accession>A0A0D0DK27</accession>
<feature type="compositionally biased region" description="Low complexity" evidence="1">
    <location>
        <begin position="97"/>
        <end position="121"/>
    </location>
</feature>
<evidence type="ECO:0000313" key="3">
    <source>
        <dbReference type="Proteomes" id="UP000054538"/>
    </source>
</evidence>
<feature type="region of interest" description="Disordered" evidence="1">
    <location>
        <begin position="1"/>
        <end position="192"/>
    </location>
</feature>
<gene>
    <name evidence="2" type="ORF">PAXRUDRAFT_16824</name>
</gene>
<keyword evidence="3" id="KW-1185">Reference proteome</keyword>
<feature type="compositionally biased region" description="Basic and acidic residues" evidence="1">
    <location>
        <begin position="25"/>
        <end position="36"/>
    </location>
</feature>
<reference evidence="3" key="2">
    <citation type="submission" date="2015-01" db="EMBL/GenBank/DDBJ databases">
        <title>Evolutionary Origins and Diversification of the Mycorrhizal Mutualists.</title>
        <authorList>
            <consortium name="DOE Joint Genome Institute"/>
            <consortium name="Mycorrhizal Genomics Consortium"/>
            <person name="Kohler A."/>
            <person name="Kuo A."/>
            <person name="Nagy L.G."/>
            <person name="Floudas D."/>
            <person name="Copeland A."/>
            <person name="Barry K.W."/>
            <person name="Cichocki N."/>
            <person name="Veneault-Fourrey C."/>
            <person name="LaButti K."/>
            <person name="Lindquist E.A."/>
            <person name="Lipzen A."/>
            <person name="Lundell T."/>
            <person name="Morin E."/>
            <person name="Murat C."/>
            <person name="Riley R."/>
            <person name="Ohm R."/>
            <person name="Sun H."/>
            <person name="Tunlid A."/>
            <person name="Henrissat B."/>
            <person name="Grigoriev I.V."/>
            <person name="Hibbett D.S."/>
            <person name="Martin F."/>
        </authorList>
    </citation>
    <scope>NUCLEOTIDE SEQUENCE [LARGE SCALE GENOMIC DNA]</scope>
    <source>
        <strain evidence="3">Ve08.2h10</strain>
    </source>
</reference>
<dbReference type="PRINTS" id="PR01217">
    <property type="entry name" value="PRICHEXTENSN"/>
</dbReference>
<evidence type="ECO:0000256" key="1">
    <source>
        <dbReference type="SAM" id="MobiDB-lite"/>
    </source>
</evidence>
<organism evidence="2 3">
    <name type="scientific">Paxillus rubicundulus Ve08.2h10</name>
    <dbReference type="NCBI Taxonomy" id="930991"/>
    <lineage>
        <taxon>Eukaryota</taxon>
        <taxon>Fungi</taxon>
        <taxon>Dikarya</taxon>
        <taxon>Basidiomycota</taxon>
        <taxon>Agaricomycotina</taxon>
        <taxon>Agaricomycetes</taxon>
        <taxon>Agaricomycetidae</taxon>
        <taxon>Boletales</taxon>
        <taxon>Paxilineae</taxon>
        <taxon>Paxillaceae</taxon>
        <taxon>Paxillus</taxon>
    </lineage>
</organism>
<protein>
    <submittedName>
        <fullName evidence="2">Uncharacterized protein</fullName>
    </submittedName>
</protein>
<name>A0A0D0DK27_9AGAM</name>
<reference evidence="2 3" key="1">
    <citation type="submission" date="2014-04" db="EMBL/GenBank/DDBJ databases">
        <authorList>
            <consortium name="DOE Joint Genome Institute"/>
            <person name="Kuo A."/>
            <person name="Kohler A."/>
            <person name="Jargeat P."/>
            <person name="Nagy L.G."/>
            <person name="Floudas D."/>
            <person name="Copeland A."/>
            <person name="Barry K.W."/>
            <person name="Cichocki N."/>
            <person name="Veneault-Fourrey C."/>
            <person name="LaButti K."/>
            <person name="Lindquist E.A."/>
            <person name="Lipzen A."/>
            <person name="Lundell T."/>
            <person name="Morin E."/>
            <person name="Murat C."/>
            <person name="Sun H."/>
            <person name="Tunlid A."/>
            <person name="Henrissat B."/>
            <person name="Grigoriev I.V."/>
            <person name="Hibbett D.S."/>
            <person name="Martin F."/>
            <person name="Nordberg H.P."/>
            <person name="Cantor M.N."/>
            <person name="Hua S.X."/>
        </authorList>
    </citation>
    <scope>NUCLEOTIDE SEQUENCE [LARGE SCALE GENOMIC DNA]</scope>
    <source>
        <strain evidence="2 3">Ve08.2h10</strain>
    </source>
</reference>